<feature type="compositionally biased region" description="Basic and acidic residues" evidence="1">
    <location>
        <begin position="1"/>
        <end position="10"/>
    </location>
</feature>
<comment type="caution">
    <text evidence="2">The sequence shown here is derived from an EMBL/GenBank/DDBJ whole genome shotgun (WGS) entry which is preliminary data.</text>
</comment>
<sequence>MVRHGYHDEAYNGSLGRAENGYIGEIQDGSNHSSNEDMQQRAHSDSQWTSFDFENYNDHGWRGPSPSYDNSWSETKLYESIFGHWPCLVHPDLESQAATSH</sequence>
<evidence type="ECO:0000313" key="2">
    <source>
        <dbReference type="EMBL" id="KAL3531869.1"/>
    </source>
</evidence>
<accession>A0ABD3AL19</accession>
<evidence type="ECO:0000256" key="1">
    <source>
        <dbReference type="SAM" id="MobiDB-lite"/>
    </source>
</evidence>
<feature type="region of interest" description="Disordered" evidence="1">
    <location>
        <begin position="1"/>
        <end position="49"/>
    </location>
</feature>
<gene>
    <name evidence="2" type="ORF">ACH5RR_005390</name>
</gene>
<feature type="compositionally biased region" description="Basic and acidic residues" evidence="1">
    <location>
        <begin position="34"/>
        <end position="44"/>
    </location>
</feature>
<organism evidence="2 3">
    <name type="scientific">Cinchona calisaya</name>
    <dbReference type="NCBI Taxonomy" id="153742"/>
    <lineage>
        <taxon>Eukaryota</taxon>
        <taxon>Viridiplantae</taxon>
        <taxon>Streptophyta</taxon>
        <taxon>Embryophyta</taxon>
        <taxon>Tracheophyta</taxon>
        <taxon>Spermatophyta</taxon>
        <taxon>Magnoliopsida</taxon>
        <taxon>eudicotyledons</taxon>
        <taxon>Gunneridae</taxon>
        <taxon>Pentapetalae</taxon>
        <taxon>asterids</taxon>
        <taxon>lamiids</taxon>
        <taxon>Gentianales</taxon>
        <taxon>Rubiaceae</taxon>
        <taxon>Cinchonoideae</taxon>
        <taxon>Cinchoneae</taxon>
        <taxon>Cinchona</taxon>
    </lineage>
</organism>
<reference evidence="2 3" key="1">
    <citation type="submission" date="2024-11" db="EMBL/GenBank/DDBJ databases">
        <title>A near-complete genome assembly of Cinchona calisaya.</title>
        <authorList>
            <person name="Lian D.C."/>
            <person name="Zhao X.W."/>
            <person name="Wei L."/>
        </authorList>
    </citation>
    <scope>NUCLEOTIDE SEQUENCE [LARGE SCALE GENOMIC DNA]</scope>
    <source>
        <tissue evidence="2">Nenye</tissue>
    </source>
</reference>
<protein>
    <submittedName>
        <fullName evidence="2">Uncharacterized protein</fullName>
    </submittedName>
</protein>
<keyword evidence="3" id="KW-1185">Reference proteome</keyword>
<dbReference type="EMBL" id="JBJUIK010000003">
    <property type="protein sequence ID" value="KAL3531869.1"/>
    <property type="molecule type" value="Genomic_DNA"/>
</dbReference>
<evidence type="ECO:0000313" key="3">
    <source>
        <dbReference type="Proteomes" id="UP001630127"/>
    </source>
</evidence>
<name>A0ABD3AL19_9GENT</name>
<dbReference type="AlphaFoldDB" id="A0ABD3AL19"/>
<dbReference type="Proteomes" id="UP001630127">
    <property type="component" value="Unassembled WGS sequence"/>
</dbReference>
<proteinExistence type="predicted"/>